<evidence type="ECO:0008006" key="4">
    <source>
        <dbReference type="Google" id="ProtNLM"/>
    </source>
</evidence>
<evidence type="ECO:0000313" key="3">
    <source>
        <dbReference type="Proteomes" id="UP000440304"/>
    </source>
</evidence>
<comment type="caution">
    <text evidence="2">The sequence shown here is derived from an EMBL/GenBank/DDBJ whole genome shotgun (WGS) entry which is preliminary data.</text>
</comment>
<name>A0A6N8TBW7_SHIZO</name>
<evidence type="ECO:0000313" key="2">
    <source>
        <dbReference type="EMBL" id="MXO00081.1"/>
    </source>
</evidence>
<protein>
    <recommendedName>
        <fullName evidence="4">Protoheme IX farnesyltransferase</fullName>
    </recommendedName>
</protein>
<gene>
    <name evidence="2" type="ORF">GR156_07195</name>
</gene>
<keyword evidence="1" id="KW-0472">Membrane</keyword>
<dbReference type="Proteomes" id="UP000440304">
    <property type="component" value="Unassembled WGS sequence"/>
</dbReference>
<proteinExistence type="predicted"/>
<organism evidence="2 3">
    <name type="scientific">Shinella zoogloeoides</name>
    <name type="common">Crabtreella saccharophila</name>
    <dbReference type="NCBI Taxonomy" id="352475"/>
    <lineage>
        <taxon>Bacteria</taxon>
        <taxon>Pseudomonadati</taxon>
        <taxon>Pseudomonadota</taxon>
        <taxon>Alphaproteobacteria</taxon>
        <taxon>Hyphomicrobiales</taxon>
        <taxon>Rhizobiaceae</taxon>
        <taxon>Shinella</taxon>
    </lineage>
</organism>
<dbReference type="RefSeq" id="WP_170299444.1">
    <property type="nucleotide sequence ID" value="NZ_CP086610.1"/>
</dbReference>
<keyword evidence="1" id="KW-0812">Transmembrane</keyword>
<dbReference type="AlphaFoldDB" id="A0A6N8TBW7"/>
<evidence type="ECO:0000256" key="1">
    <source>
        <dbReference type="SAM" id="Phobius"/>
    </source>
</evidence>
<reference evidence="2 3" key="1">
    <citation type="submission" date="2019-12" db="EMBL/GenBank/DDBJ databases">
        <title>Shinella granuli gen. nov., sp. nov., and proposal of the reclassification of Zoogloea ramigera ATCC 19623 as Shinella zoogloeoides sp. nov.</title>
        <authorList>
            <person name="Gao J."/>
        </authorList>
    </citation>
    <scope>NUCLEOTIDE SEQUENCE [LARGE SCALE GENOMIC DNA]</scope>
    <source>
        <strain evidence="2 3">DSM 287</strain>
    </source>
</reference>
<dbReference type="EMBL" id="WUML01000004">
    <property type="protein sequence ID" value="MXO00081.1"/>
    <property type="molecule type" value="Genomic_DNA"/>
</dbReference>
<accession>A0A6N8TBW7</accession>
<keyword evidence="1" id="KW-1133">Transmembrane helix</keyword>
<sequence>METVNLTESQKKARRGRNIALGAVLLGLVVLFYVVTLVKFSNGMAG</sequence>
<feature type="transmembrane region" description="Helical" evidence="1">
    <location>
        <begin position="19"/>
        <end position="40"/>
    </location>
</feature>